<gene>
    <name evidence="1" type="ORF">N3K66_008916</name>
</gene>
<accession>A0ACC0UTB0</accession>
<protein>
    <submittedName>
        <fullName evidence="1">Uncharacterized protein</fullName>
    </submittedName>
</protein>
<dbReference type="Proteomes" id="UP001163324">
    <property type="component" value="Chromosome 9"/>
</dbReference>
<dbReference type="EMBL" id="CM047948">
    <property type="protein sequence ID" value="KAI9896744.1"/>
    <property type="molecule type" value="Genomic_DNA"/>
</dbReference>
<name>A0ACC0UTB0_9HYPO</name>
<keyword evidence="2" id="KW-1185">Reference proteome</keyword>
<organism evidence="1 2">
    <name type="scientific">Trichothecium roseum</name>
    <dbReference type="NCBI Taxonomy" id="47278"/>
    <lineage>
        <taxon>Eukaryota</taxon>
        <taxon>Fungi</taxon>
        <taxon>Dikarya</taxon>
        <taxon>Ascomycota</taxon>
        <taxon>Pezizomycotina</taxon>
        <taxon>Sordariomycetes</taxon>
        <taxon>Hypocreomycetidae</taxon>
        <taxon>Hypocreales</taxon>
        <taxon>Hypocreales incertae sedis</taxon>
        <taxon>Trichothecium</taxon>
    </lineage>
</organism>
<comment type="caution">
    <text evidence="1">The sequence shown here is derived from an EMBL/GenBank/DDBJ whole genome shotgun (WGS) entry which is preliminary data.</text>
</comment>
<evidence type="ECO:0000313" key="1">
    <source>
        <dbReference type="EMBL" id="KAI9896744.1"/>
    </source>
</evidence>
<sequence length="406" mass="44961">MGDYIDTRTPPEPELRAEADPEALIAQLQALVNSRGTLKATEAQKHEIKRLSVAAVGVVEEPFETMVRVIYSPLQLVTVRIAQEHGIFTRLLAADGPVSFSTLADETDMEPYVLESLLDYLGTQHMLLQVTQGSFAPTTLTYSLAEPLFNDTVTHYHETFIPGFGALSAQIKSKSKKTAFEIGHNFEGSFYEWAETRPEVKGAFHRFMEAQFASMPSWLSVVDFRADFGSGLDADGGVAFVDVGGGIGQQCALLRKEVPGLPGRVVLQDRESIVAKALEVEGMESMAYDYFTEQPVKNACVYYFRQILHNNTDDDCVRIVRSHLTAMGPHSRIVIDEKCLPDEKPPPDAPGVDYTASLSLGMKVIFNAQERREAHWRRLLGGAGLVVEDVRRFTANHDAVIIARRA</sequence>
<reference evidence="1" key="1">
    <citation type="submission" date="2022-10" db="EMBL/GenBank/DDBJ databases">
        <title>Complete Genome of Trichothecium roseum strain YXFP-22015, a Plant Pathogen Isolated from Citrus.</title>
        <authorList>
            <person name="Wang Y."/>
            <person name="Zhu L."/>
        </authorList>
    </citation>
    <scope>NUCLEOTIDE SEQUENCE</scope>
    <source>
        <strain evidence="1">YXFP-22015</strain>
    </source>
</reference>
<evidence type="ECO:0000313" key="2">
    <source>
        <dbReference type="Proteomes" id="UP001163324"/>
    </source>
</evidence>
<proteinExistence type="predicted"/>